<evidence type="ECO:0000313" key="9">
    <source>
        <dbReference type="Ensembl" id="ENSECRP00000001534.1"/>
    </source>
</evidence>
<dbReference type="AlphaFoldDB" id="A0A8C4RG87"/>
<comment type="catalytic activity">
    <reaction evidence="8">
        <text>L-lysyl-[protein] + 3 S-adenosyl-L-methionine = N(6),N(6),N(6)-trimethyl-L-lysyl-[protein] + 3 S-adenosyl-L-homocysteine + 3 H(+)</text>
        <dbReference type="Rhea" id="RHEA:54192"/>
        <dbReference type="Rhea" id="RHEA-COMP:9752"/>
        <dbReference type="Rhea" id="RHEA-COMP:13826"/>
        <dbReference type="ChEBI" id="CHEBI:15378"/>
        <dbReference type="ChEBI" id="CHEBI:29969"/>
        <dbReference type="ChEBI" id="CHEBI:57856"/>
        <dbReference type="ChEBI" id="CHEBI:59789"/>
        <dbReference type="ChEBI" id="CHEBI:61961"/>
    </reaction>
    <physiologicalReaction direction="left-to-right" evidence="8">
        <dbReference type="Rhea" id="RHEA:54193"/>
    </physiologicalReaction>
</comment>
<reference evidence="9" key="2">
    <citation type="submission" date="2025-08" db="UniProtKB">
        <authorList>
            <consortium name="Ensembl"/>
        </authorList>
    </citation>
    <scope>IDENTIFICATION</scope>
</reference>
<organism evidence="9 10">
    <name type="scientific">Erpetoichthys calabaricus</name>
    <name type="common">Rope fish</name>
    <name type="synonym">Calamoichthys calabaricus</name>
    <dbReference type="NCBI Taxonomy" id="27687"/>
    <lineage>
        <taxon>Eukaryota</taxon>
        <taxon>Metazoa</taxon>
        <taxon>Chordata</taxon>
        <taxon>Craniata</taxon>
        <taxon>Vertebrata</taxon>
        <taxon>Euteleostomi</taxon>
        <taxon>Actinopterygii</taxon>
        <taxon>Polypteriformes</taxon>
        <taxon>Polypteridae</taxon>
        <taxon>Erpetoichthys</taxon>
    </lineage>
</organism>
<evidence type="ECO:0000256" key="6">
    <source>
        <dbReference type="ARBA" id="ARBA00041867"/>
    </source>
</evidence>
<keyword evidence="1" id="KW-0489">Methyltransferase</keyword>
<keyword evidence="2" id="KW-0808">Transferase</keyword>
<keyword evidence="3" id="KW-0949">S-adenosyl-L-methionine</keyword>
<dbReference type="GeneID" id="114663852"/>
<evidence type="ECO:0000256" key="3">
    <source>
        <dbReference type="ARBA" id="ARBA00022691"/>
    </source>
</evidence>
<evidence type="ECO:0000313" key="10">
    <source>
        <dbReference type="Proteomes" id="UP000694620"/>
    </source>
</evidence>
<sequence length="262" mass="29725">MLTLTQGFLRFKPTLPGAMPIRFAQHARFLVVAKYHTVECFSSENDIRKFIVENTEVVQGNHLTPEIKMRLFTPKCRFWRARPELWPFSDPYWAIYWPGGQALTRFLFDNPGTSRGKKVLDLGSGCGASAMAASLRGASHVLANDIDPVATTAIKMNCELNNLKPLPVSVENLIGTKAEDWDLILLGDMFYDTELSDGLHSWLKQCVSTHRTQVLIGDPGRANFENHKIQKWLRELAHYELPLCVTEENYGLTSSKVWEFLP</sequence>
<keyword evidence="10" id="KW-1185">Reference proteome</keyword>
<protein>
    <recommendedName>
        <fullName evidence="5">Electron transfer flavoprotein beta subunit lysine methyltransferase</fullName>
    </recommendedName>
    <alternativeName>
        <fullName evidence="7">ETFB lysine methyltransferase</fullName>
    </alternativeName>
    <alternativeName>
        <fullName evidence="6">Protein N-lysine methyltransferase METTL20</fullName>
    </alternativeName>
</protein>
<evidence type="ECO:0000256" key="5">
    <source>
        <dbReference type="ARBA" id="ARBA00040322"/>
    </source>
</evidence>
<accession>A0A8C4RG87</accession>
<reference evidence="9" key="1">
    <citation type="submission" date="2021-06" db="EMBL/GenBank/DDBJ databases">
        <authorList>
            <consortium name="Wellcome Sanger Institute Data Sharing"/>
        </authorList>
    </citation>
    <scope>NUCLEOTIDE SEQUENCE [LARGE SCALE GENOMIC DNA]</scope>
</reference>
<dbReference type="GO" id="GO:0005759">
    <property type="term" value="C:mitochondrial matrix"/>
    <property type="evidence" value="ECO:0007669"/>
    <property type="project" value="TreeGrafter"/>
</dbReference>
<evidence type="ECO:0000256" key="4">
    <source>
        <dbReference type="ARBA" id="ARBA00037932"/>
    </source>
</evidence>
<dbReference type="Ensembl" id="ENSECRT00000001559.1">
    <property type="protein sequence ID" value="ENSECRP00000001534.1"/>
    <property type="gene ID" value="ENSECRG00000001081.1"/>
</dbReference>
<evidence type="ECO:0000256" key="1">
    <source>
        <dbReference type="ARBA" id="ARBA00022603"/>
    </source>
</evidence>
<reference evidence="9" key="3">
    <citation type="submission" date="2025-09" db="UniProtKB">
        <authorList>
            <consortium name="Ensembl"/>
        </authorList>
    </citation>
    <scope>IDENTIFICATION</scope>
</reference>
<proteinExistence type="inferred from homology"/>
<name>A0A8C4RG87_ERPCA</name>
<dbReference type="InterPro" id="IPR029063">
    <property type="entry name" value="SAM-dependent_MTases_sf"/>
</dbReference>
<dbReference type="GO" id="GO:0016279">
    <property type="term" value="F:protein-lysine N-methyltransferase activity"/>
    <property type="evidence" value="ECO:0007669"/>
    <property type="project" value="TreeGrafter"/>
</dbReference>
<evidence type="ECO:0000256" key="2">
    <source>
        <dbReference type="ARBA" id="ARBA00022679"/>
    </source>
</evidence>
<gene>
    <name evidence="9" type="primary">etfbkmt</name>
</gene>
<dbReference type="PANTHER" id="PTHR43648">
    <property type="entry name" value="ELECTRON TRANSFER FLAVOPROTEIN BETA SUBUNIT LYSINE METHYLTRANSFERASE"/>
    <property type="match status" value="1"/>
</dbReference>
<dbReference type="PANTHER" id="PTHR43648:SF1">
    <property type="entry name" value="ELECTRON TRANSFER FLAVOPROTEIN BETA SUBUNIT LYSINE METHYLTRANSFERASE"/>
    <property type="match status" value="1"/>
</dbReference>
<dbReference type="GO" id="GO:0032259">
    <property type="term" value="P:methylation"/>
    <property type="evidence" value="ECO:0007669"/>
    <property type="project" value="UniProtKB-KW"/>
</dbReference>
<dbReference type="InterPro" id="IPR019410">
    <property type="entry name" value="Methyltransf_16"/>
</dbReference>
<comment type="similarity">
    <text evidence="4">Belongs to the methyltransferase superfamily. ETFBKMT family.</text>
</comment>
<dbReference type="SUPFAM" id="SSF53335">
    <property type="entry name" value="S-adenosyl-L-methionine-dependent methyltransferases"/>
    <property type="match status" value="1"/>
</dbReference>
<dbReference type="CTD" id="254013"/>
<dbReference type="OrthoDB" id="194386at2759"/>
<dbReference type="GeneTree" id="ENSGT00940000163501"/>
<evidence type="ECO:0000256" key="8">
    <source>
        <dbReference type="ARBA" id="ARBA00049497"/>
    </source>
</evidence>
<dbReference type="RefSeq" id="XP_028673607.1">
    <property type="nucleotide sequence ID" value="XM_028817774.2"/>
</dbReference>
<dbReference type="CDD" id="cd02440">
    <property type="entry name" value="AdoMet_MTases"/>
    <property type="match status" value="1"/>
</dbReference>
<dbReference type="Gene3D" id="3.40.50.150">
    <property type="entry name" value="Vaccinia Virus protein VP39"/>
    <property type="match status" value="1"/>
</dbReference>
<dbReference type="Proteomes" id="UP000694620">
    <property type="component" value="Chromosome 1"/>
</dbReference>
<evidence type="ECO:0000256" key="7">
    <source>
        <dbReference type="ARBA" id="ARBA00042266"/>
    </source>
</evidence>
<dbReference type="InterPro" id="IPR050078">
    <property type="entry name" value="Ribosomal_L11_MeTrfase_PrmA"/>
</dbReference>
<dbReference type="Pfam" id="PF10294">
    <property type="entry name" value="Methyltransf_16"/>
    <property type="match status" value="1"/>
</dbReference>